<keyword evidence="2" id="KW-0677">Repeat</keyword>
<accession>A0A0F9QCC5</accession>
<dbReference type="Pfam" id="PF13855">
    <property type="entry name" value="LRR_8"/>
    <property type="match status" value="1"/>
</dbReference>
<dbReference type="SMART" id="SM00369">
    <property type="entry name" value="LRR_TYP"/>
    <property type="match status" value="8"/>
</dbReference>
<dbReference type="SMART" id="SM00364">
    <property type="entry name" value="LRR_BAC"/>
    <property type="match status" value="10"/>
</dbReference>
<keyword evidence="1" id="KW-0433">Leucine-rich repeat</keyword>
<dbReference type="FunFam" id="3.80.10.10:FF:000041">
    <property type="entry name" value="LRR receptor-like serine/threonine-protein kinase ERECTA"/>
    <property type="match status" value="1"/>
</dbReference>
<evidence type="ECO:0000256" key="1">
    <source>
        <dbReference type="ARBA" id="ARBA00022614"/>
    </source>
</evidence>
<dbReference type="PANTHER" id="PTHR48051">
    <property type="match status" value="1"/>
</dbReference>
<dbReference type="Gene3D" id="3.80.10.10">
    <property type="entry name" value="Ribonuclease Inhibitor"/>
    <property type="match status" value="1"/>
</dbReference>
<evidence type="ECO:0000259" key="3">
    <source>
        <dbReference type="Pfam" id="PF23598"/>
    </source>
</evidence>
<dbReference type="GO" id="GO:0005737">
    <property type="term" value="C:cytoplasm"/>
    <property type="evidence" value="ECO:0007669"/>
    <property type="project" value="TreeGrafter"/>
</dbReference>
<dbReference type="SUPFAM" id="SSF52058">
    <property type="entry name" value="L domain-like"/>
    <property type="match status" value="1"/>
</dbReference>
<dbReference type="PANTHER" id="PTHR48051:SF36">
    <property type="entry name" value="CASPASE FAMILY P20 DOMAIN-CONTAINING PROTEIN"/>
    <property type="match status" value="1"/>
</dbReference>
<sequence length="479" mass="54636">MEYKINKHLLLKLENKKTNIYVDGQLFKQCHFLLLNISVHELANIERGRSIDEISETLNKSMERNNDNISSKYNITPEQEFQAHCSNLQAWVENGYDTRLLHRNLAFPLLKRLADIGDSLAKNEFKNQVAQRFSSGSASVIRFLIEGKYLDKFTDEELVTLFNSTDFFNCDDDLINNLTKGYITPLLDFIEPGSSILLSINKLNLGRMNKVPRSINELLNLKELTITNIGIPQDLKVPLSLHKLTLDNNSLTRFPAFVEELCFLKDLIISSNNLTRIPDSIGNLDSLEALFLPQNSLVSIPKSLGNLRSLEYLILNNNKLQSIPVLIGTLKFLKSLSFSNNRLANLPKTIGDLHSLFYLDLGTNKLTSLPESIGNLHSLEALFLADNMLTSIPDSIGNLRSLKRLKLTNNRLTSIPDSIRKLKFLQELYLSNNRLTNIPDSIRKLKSLQELYLSNNRLSNIQEFIENMKFLNPKLKIYL</sequence>
<comment type="caution">
    <text evidence="4">The sequence shown here is derived from an EMBL/GenBank/DDBJ whole genome shotgun (WGS) entry which is preliminary data.</text>
</comment>
<proteinExistence type="predicted"/>
<evidence type="ECO:0000313" key="4">
    <source>
        <dbReference type="EMBL" id="KKN40184.1"/>
    </source>
</evidence>
<organism evidence="4">
    <name type="scientific">marine sediment metagenome</name>
    <dbReference type="NCBI Taxonomy" id="412755"/>
    <lineage>
        <taxon>unclassified sequences</taxon>
        <taxon>metagenomes</taxon>
        <taxon>ecological metagenomes</taxon>
    </lineage>
</organism>
<evidence type="ECO:0000256" key="2">
    <source>
        <dbReference type="ARBA" id="ARBA00022737"/>
    </source>
</evidence>
<dbReference type="InterPro" id="IPR055414">
    <property type="entry name" value="LRR_R13L4/SHOC2-like"/>
</dbReference>
<name>A0A0F9QCC5_9ZZZZ</name>
<dbReference type="Pfam" id="PF00560">
    <property type="entry name" value="LRR_1"/>
    <property type="match status" value="1"/>
</dbReference>
<dbReference type="InterPro" id="IPR001611">
    <property type="entry name" value="Leu-rich_rpt"/>
</dbReference>
<protein>
    <recommendedName>
        <fullName evidence="3">Disease resistance R13L4/SHOC-2-like LRR domain-containing protein</fullName>
    </recommendedName>
</protein>
<dbReference type="Pfam" id="PF23598">
    <property type="entry name" value="LRR_14"/>
    <property type="match status" value="1"/>
</dbReference>
<dbReference type="EMBL" id="LAZR01001719">
    <property type="protein sequence ID" value="KKN40184.1"/>
    <property type="molecule type" value="Genomic_DNA"/>
</dbReference>
<dbReference type="InterPro" id="IPR032675">
    <property type="entry name" value="LRR_dom_sf"/>
</dbReference>
<feature type="domain" description="Disease resistance R13L4/SHOC-2-like LRR" evidence="3">
    <location>
        <begin position="302"/>
        <end position="384"/>
    </location>
</feature>
<dbReference type="InterPro" id="IPR003591">
    <property type="entry name" value="Leu-rich_rpt_typical-subtyp"/>
</dbReference>
<dbReference type="PROSITE" id="PS51450">
    <property type="entry name" value="LRR"/>
    <property type="match status" value="6"/>
</dbReference>
<dbReference type="SMART" id="SM00365">
    <property type="entry name" value="LRR_SD22"/>
    <property type="match status" value="5"/>
</dbReference>
<dbReference type="InterPro" id="IPR050216">
    <property type="entry name" value="LRR_domain-containing"/>
</dbReference>
<dbReference type="AlphaFoldDB" id="A0A0F9QCC5"/>
<gene>
    <name evidence="4" type="ORF">LCGC14_0735810</name>
</gene>
<reference evidence="4" key="1">
    <citation type="journal article" date="2015" name="Nature">
        <title>Complex archaea that bridge the gap between prokaryotes and eukaryotes.</title>
        <authorList>
            <person name="Spang A."/>
            <person name="Saw J.H."/>
            <person name="Jorgensen S.L."/>
            <person name="Zaremba-Niedzwiedzka K."/>
            <person name="Martijn J."/>
            <person name="Lind A.E."/>
            <person name="van Eijk R."/>
            <person name="Schleper C."/>
            <person name="Guy L."/>
            <person name="Ettema T.J."/>
        </authorList>
    </citation>
    <scope>NUCLEOTIDE SEQUENCE</scope>
</reference>